<dbReference type="PROSITE" id="PS50075">
    <property type="entry name" value="CARRIER"/>
    <property type="match status" value="1"/>
</dbReference>
<gene>
    <name evidence="2" type="ORF">BJN45_00145</name>
</gene>
<dbReference type="SUPFAM" id="SSF47336">
    <property type="entry name" value="ACP-like"/>
    <property type="match status" value="1"/>
</dbReference>
<dbReference type="STRING" id="418702.BJN45_00145"/>
<evidence type="ECO:0000259" key="1">
    <source>
        <dbReference type="PROSITE" id="PS50075"/>
    </source>
</evidence>
<organism evidence="2 3">
    <name type="scientific">Azonexus hydrophilus</name>
    <dbReference type="NCBI Taxonomy" id="418702"/>
    <lineage>
        <taxon>Bacteria</taxon>
        <taxon>Pseudomonadati</taxon>
        <taxon>Pseudomonadota</taxon>
        <taxon>Betaproteobacteria</taxon>
        <taxon>Rhodocyclales</taxon>
        <taxon>Azonexaceae</taxon>
        <taxon>Azonexus</taxon>
    </lineage>
</organism>
<dbReference type="AlphaFoldDB" id="A0A1R1IBJ0"/>
<name>A0A1R1IBJ0_9RHOO</name>
<dbReference type="NCBIfam" id="NF006617">
    <property type="entry name" value="PRK09184.1"/>
    <property type="match status" value="1"/>
</dbReference>
<dbReference type="OrthoDB" id="9803943at2"/>
<protein>
    <submittedName>
        <fullName evidence="2">Acyl carrier protein</fullName>
    </submittedName>
</protein>
<evidence type="ECO:0000313" key="2">
    <source>
        <dbReference type="EMBL" id="OMG56091.1"/>
    </source>
</evidence>
<feature type="domain" description="Carrier" evidence="1">
    <location>
        <begin position="11"/>
        <end position="92"/>
    </location>
</feature>
<evidence type="ECO:0000313" key="3">
    <source>
        <dbReference type="Proteomes" id="UP000187526"/>
    </source>
</evidence>
<comment type="caution">
    <text evidence="2">The sequence shown here is derived from an EMBL/GenBank/DDBJ whole genome shotgun (WGS) entry which is preliminary data.</text>
</comment>
<accession>A0A1R1IBJ0</accession>
<dbReference type="Gene3D" id="1.10.1200.10">
    <property type="entry name" value="ACP-like"/>
    <property type="match status" value="1"/>
</dbReference>
<dbReference type="EMBL" id="MTHD01000001">
    <property type="protein sequence ID" value="OMG56091.1"/>
    <property type="molecule type" value="Genomic_DNA"/>
</dbReference>
<reference evidence="2 3" key="1">
    <citation type="submission" date="2016-10" db="EMBL/GenBank/DDBJ databases">
        <title>Alkaliphiles isolated from bioreactors.</title>
        <authorList>
            <person name="Salah Z."/>
            <person name="Rout S.P."/>
            <person name="Humphreys P.N."/>
        </authorList>
    </citation>
    <scope>NUCLEOTIDE SEQUENCE [LARGE SCALE GENOMIC DNA]</scope>
    <source>
        <strain evidence="2 3">ZS02</strain>
    </source>
</reference>
<dbReference type="InterPro" id="IPR036736">
    <property type="entry name" value="ACP-like_sf"/>
</dbReference>
<dbReference type="Proteomes" id="UP000187526">
    <property type="component" value="Unassembled WGS sequence"/>
</dbReference>
<dbReference type="RefSeq" id="WP_076090904.1">
    <property type="nucleotide sequence ID" value="NZ_MTHD01000001.1"/>
</dbReference>
<keyword evidence="3" id="KW-1185">Reference proteome</keyword>
<dbReference type="InterPro" id="IPR009081">
    <property type="entry name" value="PP-bd_ACP"/>
</dbReference>
<dbReference type="Pfam" id="PF00550">
    <property type="entry name" value="PP-binding"/>
    <property type="match status" value="1"/>
</dbReference>
<sequence length="94" mass="10137">MSATATPETVSALLPEIAQLIVTALNLEMAPEEIEPDAPLFGDGLGLDSIDVLEIALVVSKRYGFQLRSDNEDNVRIFASLRALTAHIASQRSQ</sequence>
<proteinExistence type="predicted"/>